<comment type="caution">
    <text evidence="1">The sequence shown here is derived from an EMBL/GenBank/DDBJ whole genome shotgun (WGS) entry which is preliminary data.</text>
</comment>
<name>A0A0G1MV67_9BACT</name>
<dbReference type="AlphaFoldDB" id="A0A0G1MV67"/>
<organism evidence="1 2">
    <name type="scientific">Candidatus Woesebacteria bacterium GW2011_GWA1_45_8</name>
    <dbReference type="NCBI Taxonomy" id="1618559"/>
    <lineage>
        <taxon>Bacteria</taxon>
        <taxon>Candidatus Woeseibacteriota</taxon>
    </lineage>
</organism>
<evidence type="ECO:0000313" key="1">
    <source>
        <dbReference type="EMBL" id="KKU12077.1"/>
    </source>
</evidence>
<proteinExistence type="predicted"/>
<reference evidence="1 2" key="1">
    <citation type="journal article" date="2015" name="Nature">
        <title>rRNA introns, odd ribosomes, and small enigmatic genomes across a large radiation of phyla.</title>
        <authorList>
            <person name="Brown C.T."/>
            <person name="Hug L.A."/>
            <person name="Thomas B.C."/>
            <person name="Sharon I."/>
            <person name="Castelle C.J."/>
            <person name="Singh A."/>
            <person name="Wilkins M.J."/>
            <person name="Williams K.H."/>
            <person name="Banfield J.F."/>
        </authorList>
    </citation>
    <scope>NUCLEOTIDE SEQUENCE [LARGE SCALE GENOMIC DNA]</scope>
</reference>
<sequence length="156" mass="17815">MTARYSIVKGNWGDLLIGPDGRVAGDEYMDPAHLQLGDEGYKNLQRERVWQLGVTLLQEIRAERPELQAYGVEKTSGFMAHPEGWLTEFIFHVRSRRLGLLSRLFPRILAVVRSDHGLLPYSRVEVKQPGIWEVASRIGGQARKLDFSVEKPKKLF</sequence>
<evidence type="ECO:0000313" key="2">
    <source>
        <dbReference type="Proteomes" id="UP000034653"/>
    </source>
</evidence>
<dbReference type="EMBL" id="LCLG01000008">
    <property type="protein sequence ID" value="KKU12077.1"/>
    <property type="molecule type" value="Genomic_DNA"/>
</dbReference>
<gene>
    <name evidence="1" type="ORF">UX19_C0008G0007</name>
</gene>
<protein>
    <submittedName>
        <fullName evidence="1">Uncharacterized protein</fullName>
    </submittedName>
</protein>
<accession>A0A0G1MV67</accession>
<dbReference type="Proteomes" id="UP000034653">
    <property type="component" value="Unassembled WGS sequence"/>
</dbReference>